<name>G4TC92_SERID</name>
<gene>
    <name evidence="4" type="ORF">PIIN_02815</name>
</gene>
<evidence type="ECO:0000259" key="3">
    <source>
        <dbReference type="Pfam" id="PF01370"/>
    </source>
</evidence>
<dbReference type="Pfam" id="PF01370">
    <property type="entry name" value="Epimerase"/>
    <property type="match status" value="1"/>
</dbReference>
<proteinExistence type="inferred from homology"/>
<dbReference type="OrthoDB" id="2735536at2759"/>
<dbReference type="InterPro" id="IPR050425">
    <property type="entry name" value="NAD(P)_dehydrat-like"/>
</dbReference>
<evidence type="ECO:0000313" key="4">
    <source>
        <dbReference type="EMBL" id="CCA68955.1"/>
    </source>
</evidence>
<dbReference type="OMA" id="CCAVRTQ"/>
<evidence type="ECO:0000256" key="1">
    <source>
        <dbReference type="ARBA" id="ARBA00023002"/>
    </source>
</evidence>
<dbReference type="eggNOG" id="KOG1502">
    <property type="taxonomic scope" value="Eukaryota"/>
</dbReference>
<dbReference type="HOGENOM" id="CLU_007383_9_2_1"/>
<dbReference type="InParanoid" id="G4TC92"/>
<dbReference type="InterPro" id="IPR036291">
    <property type="entry name" value="NAD(P)-bd_dom_sf"/>
</dbReference>
<sequence length="345" mass="37441">MPAVSSSTKILVTGGSGFLGTWIIKYLLEQGFSVRTTVRSPAKADFLKRLFADSSSQLEFSYVQDVVADNAFDESLSSGDIDAVIHCASPLVVSDPKADPDVNIKPAIQGTLGILKSAQKSPSVNRVIITSSVASVRDPREAGHVYTEEDWNHGIVKLVKQYGAEAPSLVKYGASKMLAETAAWDWLKENKVEYDVVFMLPALLFGPVLSETTSDIGGSNGIFLDNLKQAALDNLSPESLSKPIEFIDVRETALEHIKALTTPEAGGQRILSTSYVLTLEEILDILQKNPVEGITLPTTYEKTGAKPPFTYSQEKNARILGISHRPAAETITDLLKFAVSIGWKQ</sequence>
<keyword evidence="1" id="KW-0560">Oxidoreductase</keyword>
<feature type="domain" description="NAD-dependent epimerase/dehydratase" evidence="3">
    <location>
        <begin position="10"/>
        <end position="268"/>
    </location>
</feature>
<dbReference type="InterPro" id="IPR001509">
    <property type="entry name" value="Epimerase_deHydtase"/>
</dbReference>
<keyword evidence="5" id="KW-1185">Reference proteome</keyword>
<accession>G4TC92</accession>
<protein>
    <submittedName>
        <fullName evidence="4">Related to GRE2-methylglyoxal reductase (NADPH-dependent)</fullName>
    </submittedName>
</protein>
<dbReference type="AlphaFoldDB" id="G4TC92"/>
<comment type="caution">
    <text evidence="4">The sequence shown here is derived from an EMBL/GenBank/DDBJ whole genome shotgun (WGS) entry which is preliminary data.</text>
</comment>
<dbReference type="Gene3D" id="3.40.50.720">
    <property type="entry name" value="NAD(P)-binding Rossmann-like Domain"/>
    <property type="match status" value="1"/>
</dbReference>
<dbReference type="GO" id="GO:0016616">
    <property type="term" value="F:oxidoreductase activity, acting on the CH-OH group of donors, NAD or NADP as acceptor"/>
    <property type="evidence" value="ECO:0007669"/>
    <property type="project" value="TreeGrafter"/>
</dbReference>
<dbReference type="SUPFAM" id="SSF51735">
    <property type="entry name" value="NAD(P)-binding Rossmann-fold domains"/>
    <property type="match status" value="1"/>
</dbReference>
<evidence type="ECO:0000313" key="5">
    <source>
        <dbReference type="Proteomes" id="UP000007148"/>
    </source>
</evidence>
<comment type="similarity">
    <text evidence="2">Belongs to the NAD(P)-dependent epimerase/dehydratase family. Dihydroflavonol-4-reductase subfamily.</text>
</comment>
<dbReference type="STRING" id="1109443.G4TC92"/>
<dbReference type="Proteomes" id="UP000007148">
    <property type="component" value="Unassembled WGS sequence"/>
</dbReference>
<organism evidence="4 5">
    <name type="scientific">Serendipita indica (strain DSM 11827)</name>
    <name type="common">Root endophyte fungus</name>
    <name type="synonym">Piriformospora indica</name>
    <dbReference type="NCBI Taxonomy" id="1109443"/>
    <lineage>
        <taxon>Eukaryota</taxon>
        <taxon>Fungi</taxon>
        <taxon>Dikarya</taxon>
        <taxon>Basidiomycota</taxon>
        <taxon>Agaricomycotina</taxon>
        <taxon>Agaricomycetes</taxon>
        <taxon>Sebacinales</taxon>
        <taxon>Serendipitaceae</taxon>
        <taxon>Serendipita</taxon>
    </lineage>
</organism>
<dbReference type="EMBL" id="CAFZ01000043">
    <property type="protein sequence ID" value="CCA68955.1"/>
    <property type="molecule type" value="Genomic_DNA"/>
</dbReference>
<dbReference type="PANTHER" id="PTHR10366">
    <property type="entry name" value="NAD DEPENDENT EPIMERASE/DEHYDRATASE"/>
    <property type="match status" value="1"/>
</dbReference>
<evidence type="ECO:0000256" key="2">
    <source>
        <dbReference type="ARBA" id="ARBA00023445"/>
    </source>
</evidence>
<dbReference type="PANTHER" id="PTHR10366:SF564">
    <property type="entry name" value="STEROL-4-ALPHA-CARBOXYLATE 3-DEHYDROGENASE, DECARBOXYLATING"/>
    <property type="match status" value="1"/>
</dbReference>
<reference evidence="4 5" key="1">
    <citation type="journal article" date="2011" name="PLoS Pathog.">
        <title>Endophytic Life Strategies Decoded by Genome and Transcriptome Analyses of the Mutualistic Root Symbiont Piriformospora indica.</title>
        <authorList>
            <person name="Zuccaro A."/>
            <person name="Lahrmann U."/>
            <person name="Guldener U."/>
            <person name="Langen G."/>
            <person name="Pfiffi S."/>
            <person name="Biedenkopf D."/>
            <person name="Wong P."/>
            <person name="Samans B."/>
            <person name="Grimm C."/>
            <person name="Basiewicz M."/>
            <person name="Murat C."/>
            <person name="Martin F."/>
            <person name="Kogel K.H."/>
        </authorList>
    </citation>
    <scope>NUCLEOTIDE SEQUENCE [LARGE SCALE GENOMIC DNA]</scope>
    <source>
        <strain evidence="4 5">DSM 11827</strain>
    </source>
</reference>